<protein>
    <recommendedName>
        <fullName evidence="4">SPW repeat-containing protein</fullName>
    </recommendedName>
</protein>
<feature type="transmembrane region" description="Helical" evidence="1">
    <location>
        <begin position="43"/>
        <end position="61"/>
    </location>
</feature>
<dbReference type="EMBL" id="FZNR01000017">
    <property type="protein sequence ID" value="SNS51345.1"/>
    <property type="molecule type" value="Genomic_DNA"/>
</dbReference>
<dbReference type="AlphaFoldDB" id="A0A239F3D7"/>
<dbReference type="OrthoDB" id="4571541at2"/>
<evidence type="ECO:0000313" key="3">
    <source>
        <dbReference type="Proteomes" id="UP000198415"/>
    </source>
</evidence>
<reference evidence="2 3" key="1">
    <citation type="submission" date="2017-06" db="EMBL/GenBank/DDBJ databases">
        <authorList>
            <person name="Kim H.J."/>
            <person name="Triplett B.A."/>
        </authorList>
    </citation>
    <scope>NUCLEOTIDE SEQUENCE [LARGE SCALE GENOMIC DNA]</scope>
    <source>
        <strain evidence="2 3">DSM 43151</strain>
    </source>
</reference>
<feature type="transmembrane region" description="Helical" evidence="1">
    <location>
        <begin position="19"/>
        <end position="37"/>
    </location>
</feature>
<evidence type="ECO:0000313" key="2">
    <source>
        <dbReference type="EMBL" id="SNS51345.1"/>
    </source>
</evidence>
<evidence type="ECO:0000256" key="1">
    <source>
        <dbReference type="SAM" id="Phobius"/>
    </source>
</evidence>
<dbReference type="Proteomes" id="UP000198415">
    <property type="component" value="Unassembled WGS sequence"/>
</dbReference>
<keyword evidence="1" id="KW-0472">Membrane</keyword>
<evidence type="ECO:0008006" key="4">
    <source>
        <dbReference type="Google" id="ProtNLM"/>
    </source>
</evidence>
<feature type="transmembrane region" description="Helical" evidence="1">
    <location>
        <begin position="105"/>
        <end position="125"/>
    </location>
</feature>
<dbReference type="RefSeq" id="WP_089297156.1">
    <property type="nucleotide sequence ID" value="NZ_BOMU01000082.1"/>
</dbReference>
<organism evidence="2 3">
    <name type="scientific">Actinoplanes regularis</name>
    <dbReference type="NCBI Taxonomy" id="52697"/>
    <lineage>
        <taxon>Bacteria</taxon>
        <taxon>Bacillati</taxon>
        <taxon>Actinomycetota</taxon>
        <taxon>Actinomycetes</taxon>
        <taxon>Micromonosporales</taxon>
        <taxon>Micromonosporaceae</taxon>
        <taxon>Actinoplanes</taxon>
    </lineage>
</organism>
<feature type="transmembrane region" description="Helical" evidence="1">
    <location>
        <begin position="66"/>
        <end position="85"/>
    </location>
</feature>
<gene>
    <name evidence="2" type="ORF">SAMN06264365_11760</name>
</gene>
<proteinExistence type="predicted"/>
<keyword evidence="3" id="KW-1185">Reference proteome</keyword>
<name>A0A239F3D7_9ACTN</name>
<keyword evidence="1" id="KW-0812">Transmembrane</keyword>
<sequence length="135" mass="13585">MVLSTIAARFSAAPKSTKLSLAGLAAGIAGLVVQWVADPAKFGGFPPGILFIAACAALVVVASGRWWAPVSGVLISLWIVVGGWAAGQMTPNFRSGDAGTVTGTAVMTLGLVFAAVTGTTAMIAGRRARTDTPAR</sequence>
<accession>A0A239F3D7</accession>
<keyword evidence="1" id="KW-1133">Transmembrane helix</keyword>